<keyword evidence="2" id="KW-0812">Transmembrane</keyword>
<dbReference type="Proteomes" id="UP000075885">
    <property type="component" value="Unassembled WGS sequence"/>
</dbReference>
<sequence>MSTNSGGGGGSGSGGLYPPTAPVSNYHDIYVQQPASGHEEVDSIHNITAASSSTVASQPAVIVAGVQTAQARSGGQNSSSTLYFANAPPVPYSELGEPSSTGGRRGEPPSYDEAVDVEAPPPSYDSLFGRVREARKTSRGILDFLVNIVILVLGTLGCTIALGITIVIPVCMIVFGSLYLYDCPQGEYIPVYLLVGGGFGVLKQLLHLSTRVRSREEQELERLRQTPTQTLINCFMLGWFIIGSFWIYQIYEPNYDPALGKYCNKSLYLFTFWLITSVYMMLFVVTIVLCSVSIIGLCFHRQT</sequence>
<dbReference type="PANTHER" id="PTHR33444">
    <property type="entry name" value="SI:DKEY-19B23.12-RELATED"/>
    <property type="match status" value="1"/>
</dbReference>
<keyword evidence="2" id="KW-1133">Transmembrane helix</keyword>
<proteinExistence type="predicted"/>
<dbReference type="AlphaFoldDB" id="A0A182PTY7"/>
<dbReference type="VEuPathDB" id="VectorBase:AEPI010423"/>
<reference evidence="4" key="1">
    <citation type="submission" date="2013-03" db="EMBL/GenBank/DDBJ databases">
        <title>The Genome Sequence of Anopheles epiroticus epiroticus2.</title>
        <authorList>
            <consortium name="The Broad Institute Genomics Platform"/>
            <person name="Neafsey D.E."/>
            <person name="Howell P."/>
            <person name="Walker B."/>
            <person name="Young S.K."/>
            <person name="Zeng Q."/>
            <person name="Gargeya S."/>
            <person name="Fitzgerald M."/>
            <person name="Haas B."/>
            <person name="Abouelleil A."/>
            <person name="Allen A.W."/>
            <person name="Alvarado L."/>
            <person name="Arachchi H.M."/>
            <person name="Berlin A.M."/>
            <person name="Chapman S.B."/>
            <person name="Gainer-Dewar J."/>
            <person name="Goldberg J."/>
            <person name="Griggs A."/>
            <person name="Gujja S."/>
            <person name="Hansen M."/>
            <person name="Howarth C."/>
            <person name="Imamovic A."/>
            <person name="Ireland A."/>
            <person name="Larimer J."/>
            <person name="McCowan C."/>
            <person name="Murphy C."/>
            <person name="Pearson M."/>
            <person name="Poon T.W."/>
            <person name="Priest M."/>
            <person name="Roberts A."/>
            <person name="Saif S."/>
            <person name="Shea T."/>
            <person name="Sisk P."/>
            <person name="Sykes S."/>
            <person name="Wortman J."/>
            <person name="Nusbaum C."/>
            <person name="Birren B."/>
        </authorList>
    </citation>
    <scope>NUCLEOTIDE SEQUENCE [LARGE SCALE GENOMIC DNA]</scope>
    <source>
        <strain evidence="4">Epiroticus2</strain>
    </source>
</reference>
<dbReference type="EnsemblMetazoa" id="AEPI010423-RA">
    <property type="protein sequence ID" value="AEPI010423-PA"/>
    <property type="gene ID" value="AEPI010423"/>
</dbReference>
<dbReference type="PANTHER" id="PTHR33444:SF2">
    <property type="entry name" value="MARVEL DOMAIN-CONTAINING PROTEIN"/>
    <property type="match status" value="1"/>
</dbReference>
<feature type="transmembrane region" description="Helical" evidence="2">
    <location>
        <begin position="271"/>
        <end position="299"/>
    </location>
</feature>
<accession>A0A182PTY7</accession>
<organism evidence="3 4">
    <name type="scientific">Anopheles epiroticus</name>
    <dbReference type="NCBI Taxonomy" id="199890"/>
    <lineage>
        <taxon>Eukaryota</taxon>
        <taxon>Metazoa</taxon>
        <taxon>Ecdysozoa</taxon>
        <taxon>Arthropoda</taxon>
        <taxon>Hexapoda</taxon>
        <taxon>Insecta</taxon>
        <taxon>Pterygota</taxon>
        <taxon>Neoptera</taxon>
        <taxon>Endopterygota</taxon>
        <taxon>Diptera</taxon>
        <taxon>Nematocera</taxon>
        <taxon>Culicoidea</taxon>
        <taxon>Culicidae</taxon>
        <taxon>Anophelinae</taxon>
        <taxon>Anopheles</taxon>
    </lineage>
</organism>
<reference evidence="3" key="2">
    <citation type="submission" date="2020-05" db="UniProtKB">
        <authorList>
            <consortium name="EnsemblMetazoa"/>
        </authorList>
    </citation>
    <scope>IDENTIFICATION</scope>
    <source>
        <strain evidence="3">Epiroticus2</strain>
    </source>
</reference>
<feature type="region of interest" description="Disordered" evidence="1">
    <location>
        <begin position="94"/>
        <end position="116"/>
    </location>
</feature>
<feature type="region of interest" description="Disordered" evidence="1">
    <location>
        <begin position="1"/>
        <end position="41"/>
    </location>
</feature>
<feature type="transmembrane region" description="Helical" evidence="2">
    <location>
        <begin position="230"/>
        <end position="251"/>
    </location>
</feature>
<dbReference type="InterPro" id="IPR040350">
    <property type="entry name" value="TMEM272"/>
</dbReference>
<feature type="transmembrane region" description="Helical" evidence="2">
    <location>
        <begin position="189"/>
        <end position="209"/>
    </location>
</feature>
<keyword evidence="4" id="KW-1185">Reference proteome</keyword>
<evidence type="ECO:0000313" key="3">
    <source>
        <dbReference type="EnsemblMetazoa" id="AEPI010423-PA"/>
    </source>
</evidence>
<evidence type="ECO:0000256" key="1">
    <source>
        <dbReference type="SAM" id="MobiDB-lite"/>
    </source>
</evidence>
<feature type="transmembrane region" description="Helical" evidence="2">
    <location>
        <begin position="144"/>
        <end position="177"/>
    </location>
</feature>
<evidence type="ECO:0000313" key="4">
    <source>
        <dbReference type="Proteomes" id="UP000075885"/>
    </source>
</evidence>
<name>A0A182PTY7_9DIPT</name>
<dbReference type="STRING" id="199890.A0A182PTY7"/>
<evidence type="ECO:0000256" key="2">
    <source>
        <dbReference type="SAM" id="Phobius"/>
    </source>
</evidence>
<keyword evidence="2" id="KW-0472">Membrane</keyword>
<protein>
    <submittedName>
        <fullName evidence="3">Uncharacterized protein</fullName>
    </submittedName>
</protein>
<feature type="compositionally biased region" description="Gly residues" evidence="1">
    <location>
        <begin position="1"/>
        <end position="15"/>
    </location>
</feature>